<proteinExistence type="predicted"/>
<sequence>MRSTIPPFSDIFREFSTILACADSISIFLLDNFDASAHHHRSHPNSAKADASEDTDNTQGDLCSGRFLNRWPGCHVLVPTFR</sequence>
<gene>
    <name evidence="2" type="ORF">NTJ_00955</name>
</gene>
<evidence type="ECO:0000256" key="1">
    <source>
        <dbReference type="SAM" id="MobiDB-lite"/>
    </source>
</evidence>
<keyword evidence="3" id="KW-1185">Reference proteome</keyword>
<dbReference type="EMBL" id="AP028909">
    <property type="protein sequence ID" value="BES88149.1"/>
    <property type="molecule type" value="Genomic_DNA"/>
</dbReference>
<protein>
    <submittedName>
        <fullName evidence="2">Uncharacterized protein</fullName>
    </submittedName>
</protein>
<dbReference type="Proteomes" id="UP001307889">
    <property type="component" value="Chromosome 1"/>
</dbReference>
<reference evidence="2 3" key="1">
    <citation type="submission" date="2023-09" db="EMBL/GenBank/DDBJ databases">
        <title>Nesidiocoris tenuis whole genome shotgun sequence.</title>
        <authorList>
            <person name="Shibata T."/>
            <person name="Shimoda M."/>
            <person name="Kobayashi T."/>
            <person name="Uehara T."/>
        </authorList>
    </citation>
    <scope>NUCLEOTIDE SEQUENCE [LARGE SCALE GENOMIC DNA]</scope>
    <source>
        <strain evidence="2 3">Japan</strain>
    </source>
</reference>
<accession>A0ABN7A7C7</accession>
<name>A0ABN7A7C7_9HEMI</name>
<evidence type="ECO:0000313" key="2">
    <source>
        <dbReference type="EMBL" id="BES88149.1"/>
    </source>
</evidence>
<feature type="region of interest" description="Disordered" evidence="1">
    <location>
        <begin position="37"/>
        <end position="58"/>
    </location>
</feature>
<organism evidence="2 3">
    <name type="scientific">Nesidiocoris tenuis</name>
    <dbReference type="NCBI Taxonomy" id="355587"/>
    <lineage>
        <taxon>Eukaryota</taxon>
        <taxon>Metazoa</taxon>
        <taxon>Ecdysozoa</taxon>
        <taxon>Arthropoda</taxon>
        <taxon>Hexapoda</taxon>
        <taxon>Insecta</taxon>
        <taxon>Pterygota</taxon>
        <taxon>Neoptera</taxon>
        <taxon>Paraneoptera</taxon>
        <taxon>Hemiptera</taxon>
        <taxon>Heteroptera</taxon>
        <taxon>Panheteroptera</taxon>
        <taxon>Cimicomorpha</taxon>
        <taxon>Miridae</taxon>
        <taxon>Dicyphina</taxon>
        <taxon>Nesidiocoris</taxon>
    </lineage>
</organism>
<evidence type="ECO:0000313" key="3">
    <source>
        <dbReference type="Proteomes" id="UP001307889"/>
    </source>
</evidence>